<reference evidence="13" key="1">
    <citation type="submission" date="2017-07" db="EMBL/GenBank/DDBJ databases">
        <authorList>
            <person name="Putnam M.J."/>
            <person name="Sharma R."/>
            <person name="Kruger J.L."/>
            <person name="Berg J.A."/>
            <person name="Payne A.M."/>
            <person name="Fajardo C.P."/>
            <person name="Breakwell D.P."/>
            <person name="Hope S."/>
            <person name="Grose J.H."/>
        </authorList>
    </citation>
    <scope>NUCLEOTIDE SEQUENCE [LARGE SCALE GENOMIC DNA]</scope>
</reference>
<evidence type="ECO:0000256" key="8">
    <source>
        <dbReference type="ARBA" id="ARBA00022840"/>
    </source>
</evidence>
<feature type="domain" description="Thymidylate kinase-like" evidence="11">
    <location>
        <begin position="6"/>
        <end position="159"/>
    </location>
</feature>
<dbReference type="HAMAP" id="MF_00165">
    <property type="entry name" value="Thymidylate_kinase"/>
    <property type="match status" value="1"/>
</dbReference>
<dbReference type="Pfam" id="PF02223">
    <property type="entry name" value="Thymidylate_kin"/>
    <property type="match status" value="1"/>
</dbReference>
<dbReference type="CDD" id="cd01672">
    <property type="entry name" value="TMPK"/>
    <property type="match status" value="1"/>
</dbReference>
<comment type="pathway">
    <text evidence="1">Pyrimidine metabolism; dTTP biosynthesis.</text>
</comment>
<evidence type="ECO:0000313" key="12">
    <source>
        <dbReference type="EMBL" id="ASU03664.1"/>
    </source>
</evidence>
<dbReference type="GO" id="GO:0006233">
    <property type="term" value="P:dTDP biosynthetic process"/>
    <property type="evidence" value="ECO:0007669"/>
    <property type="project" value="InterPro"/>
</dbReference>
<keyword evidence="6" id="KW-0547">Nucleotide-binding</keyword>
<evidence type="ECO:0000256" key="9">
    <source>
        <dbReference type="ARBA" id="ARBA00048743"/>
    </source>
</evidence>
<evidence type="ECO:0000256" key="7">
    <source>
        <dbReference type="ARBA" id="ARBA00022777"/>
    </source>
</evidence>
<dbReference type="PANTHER" id="PTHR10344">
    <property type="entry name" value="THYMIDYLATE KINASE"/>
    <property type="match status" value="1"/>
</dbReference>
<dbReference type="PANTHER" id="PTHR10344:SF4">
    <property type="entry name" value="UMP-CMP KINASE 2, MITOCHONDRIAL"/>
    <property type="match status" value="1"/>
</dbReference>
<evidence type="ECO:0000256" key="3">
    <source>
        <dbReference type="ARBA" id="ARBA00012980"/>
    </source>
</evidence>
<evidence type="ECO:0000256" key="5">
    <source>
        <dbReference type="ARBA" id="ARBA00022727"/>
    </source>
</evidence>
<dbReference type="InterPro" id="IPR039430">
    <property type="entry name" value="Thymidylate_kin-like_dom"/>
</dbReference>
<evidence type="ECO:0000256" key="1">
    <source>
        <dbReference type="ARBA" id="ARBA00004992"/>
    </source>
</evidence>
<keyword evidence="8" id="KW-0067">ATP-binding</keyword>
<dbReference type="GO" id="GO:0006227">
    <property type="term" value="P:dUDP biosynthetic process"/>
    <property type="evidence" value="ECO:0007669"/>
    <property type="project" value="TreeGrafter"/>
</dbReference>
<organism evidence="12 13">
    <name type="scientific">Erwinia phage vB_EamM_RisingSun</name>
    <dbReference type="NCBI Taxonomy" id="2026080"/>
    <lineage>
        <taxon>Viruses</taxon>
        <taxon>Duplodnaviria</taxon>
        <taxon>Heunggongvirae</taxon>
        <taxon>Uroviricota</taxon>
        <taxon>Caudoviricetes</taxon>
        <taxon>Chimalliviridae</taxon>
        <taxon>Risingsunvirus</taxon>
        <taxon>Risingsunvirus risingsun</taxon>
    </lineage>
</organism>
<accession>A0A223LHG3</accession>
<proteinExistence type="inferred from homology"/>
<evidence type="ECO:0000256" key="10">
    <source>
        <dbReference type="SAM" id="MobiDB-lite"/>
    </source>
</evidence>
<name>A0A223LHG3_9CAUD</name>
<dbReference type="EMBL" id="MF459646">
    <property type="protein sequence ID" value="ASU03664.1"/>
    <property type="molecule type" value="Genomic_DNA"/>
</dbReference>
<evidence type="ECO:0000256" key="6">
    <source>
        <dbReference type="ARBA" id="ARBA00022741"/>
    </source>
</evidence>
<dbReference type="Gene3D" id="3.40.50.300">
    <property type="entry name" value="P-loop containing nucleotide triphosphate hydrolases"/>
    <property type="match status" value="1"/>
</dbReference>
<keyword evidence="13" id="KW-1185">Reference proteome</keyword>
<keyword evidence="4" id="KW-0808">Transferase</keyword>
<comment type="similarity">
    <text evidence="2">Belongs to the thymidylate kinase family.</text>
</comment>
<protein>
    <recommendedName>
        <fullName evidence="3">dTMP kinase</fullName>
        <ecNumber evidence="3">2.7.4.9</ecNumber>
    </recommendedName>
</protein>
<dbReference type="UniPathway" id="UPA00575"/>
<evidence type="ECO:0000313" key="13">
    <source>
        <dbReference type="Proteomes" id="UP000225553"/>
    </source>
</evidence>
<dbReference type="GO" id="GO:0006235">
    <property type="term" value="P:dTTP biosynthetic process"/>
    <property type="evidence" value="ECO:0007669"/>
    <property type="project" value="UniProtKB-UniPathway"/>
</dbReference>
<dbReference type="GO" id="GO:0004798">
    <property type="term" value="F:dTMP kinase activity"/>
    <property type="evidence" value="ECO:0007669"/>
    <property type="project" value="UniProtKB-EC"/>
</dbReference>
<keyword evidence="5" id="KW-0545">Nucleotide biosynthesis</keyword>
<dbReference type="SUPFAM" id="SSF52540">
    <property type="entry name" value="P-loop containing nucleoside triphosphate hydrolases"/>
    <property type="match status" value="1"/>
</dbReference>
<evidence type="ECO:0000256" key="2">
    <source>
        <dbReference type="ARBA" id="ARBA00009776"/>
    </source>
</evidence>
<gene>
    <name evidence="12" type="ORF">RISINGSUN_6</name>
</gene>
<evidence type="ECO:0000259" key="11">
    <source>
        <dbReference type="Pfam" id="PF02223"/>
    </source>
</evidence>
<dbReference type="OrthoDB" id="27161at10239"/>
<feature type="region of interest" description="Disordered" evidence="10">
    <location>
        <begin position="218"/>
        <end position="241"/>
    </location>
</feature>
<dbReference type="Proteomes" id="UP000225553">
    <property type="component" value="Segment"/>
</dbReference>
<comment type="catalytic activity">
    <reaction evidence="9">
        <text>dTMP + ATP = dTDP + ADP</text>
        <dbReference type="Rhea" id="RHEA:13517"/>
        <dbReference type="ChEBI" id="CHEBI:30616"/>
        <dbReference type="ChEBI" id="CHEBI:58369"/>
        <dbReference type="ChEBI" id="CHEBI:63528"/>
        <dbReference type="ChEBI" id="CHEBI:456216"/>
        <dbReference type="EC" id="2.7.4.9"/>
    </reaction>
</comment>
<evidence type="ECO:0000256" key="4">
    <source>
        <dbReference type="ARBA" id="ARBA00022679"/>
    </source>
</evidence>
<dbReference type="InterPro" id="IPR018094">
    <property type="entry name" value="Thymidylate_kinase"/>
</dbReference>
<dbReference type="InterPro" id="IPR027417">
    <property type="entry name" value="P-loop_NTPase"/>
</dbReference>
<keyword evidence="7 12" id="KW-0418">Kinase</keyword>
<sequence length="241" mass="26698">MPYIVIEGVDFSGKSTLASALKTQLKLQYGVESVIVEEPSTHNDRCKAIRHEVTTNPTLTNEERAALFLEQRQLVMQDLVLPALKAGKLVIGSRSFISTMVYQTPENGFGMHGVLNANLDGLEAFGDDAIPDLGILCEITHDTFLKRCTGRNGYMDELEMPLLDPVKFATRCEKYLKAMVYTKTALKKFDSAMYSGDLDMLLADLARKFKYEKLPEEGEVSSLTPPPAKPEVKGVASYLVP</sequence>
<dbReference type="EC" id="2.7.4.9" evidence="3"/>
<dbReference type="GO" id="GO:0005524">
    <property type="term" value="F:ATP binding"/>
    <property type="evidence" value="ECO:0007669"/>
    <property type="project" value="UniProtKB-KW"/>
</dbReference>